<gene>
    <name evidence="1" type="ORF">FV141_08005</name>
</gene>
<evidence type="ECO:0000313" key="2">
    <source>
        <dbReference type="Proteomes" id="UP000323565"/>
    </source>
</evidence>
<dbReference type="Proteomes" id="UP000323565">
    <property type="component" value="Chromosome"/>
</dbReference>
<proteinExistence type="predicted"/>
<dbReference type="EMBL" id="CP043031">
    <property type="protein sequence ID" value="QEH93471.1"/>
    <property type="molecule type" value="Genomic_DNA"/>
</dbReference>
<organism evidence="1 2">
    <name type="scientific">Dermacoccus abyssi</name>
    <dbReference type="NCBI Taxonomy" id="322596"/>
    <lineage>
        <taxon>Bacteria</taxon>
        <taxon>Bacillati</taxon>
        <taxon>Actinomycetota</taxon>
        <taxon>Actinomycetes</taxon>
        <taxon>Micrococcales</taxon>
        <taxon>Dermacoccaceae</taxon>
        <taxon>Dermacoccus</taxon>
    </lineage>
</organism>
<accession>A0ABX5Z9K2</accession>
<keyword evidence="2" id="KW-1185">Reference proteome</keyword>
<name>A0ABX5Z9K2_9MICO</name>
<protein>
    <submittedName>
        <fullName evidence="1">Uncharacterized protein</fullName>
    </submittedName>
</protein>
<evidence type="ECO:0000313" key="1">
    <source>
        <dbReference type="EMBL" id="QEH93471.1"/>
    </source>
</evidence>
<sequence length="108" mass="11454">MATLRAYPHVLTADMLHLRVAPLTVAEVPWRLVSSVTPIGALADPPRSCLVIERPMAPPNVRIELAEPVRVVSLLGAERQVTGIALALEHPSDAVAALKSHAEQAAAT</sequence>
<reference evidence="1 2" key="1">
    <citation type="submission" date="2019-08" db="EMBL/GenBank/DDBJ databases">
        <title>Dermacoccus abyssi strain HZAU 226, whole genome Nanopore sequencing project.</title>
        <authorList>
            <person name="Guo A."/>
            <person name="Zhang X."/>
            <person name="Ruan Y."/>
            <person name="Liu W."/>
            <person name="Chen Q."/>
            <person name="Gu L."/>
        </authorList>
    </citation>
    <scope>NUCLEOTIDE SEQUENCE [LARGE SCALE GENOMIC DNA]</scope>
    <source>
        <strain evidence="1 2">HZAU 226</strain>
    </source>
</reference>